<evidence type="ECO:0000313" key="7">
    <source>
        <dbReference type="EMBL" id="JAG09765.1"/>
    </source>
</evidence>
<evidence type="ECO:0000256" key="5">
    <source>
        <dbReference type="ARBA" id="ARBA00023242"/>
    </source>
</evidence>
<keyword evidence="4" id="KW-0862">Zinc</keyword>
<organism evidence="7">
    <name type="scientific">Lygus hesperus</name>
    <name type="common">Western plant bug</name>
    <dbReference type="NCBI Taxonomy" id="30085"/>
    <lineage>
        <taxon>Eukaryota</taxon>
        <taxon>Metazoa</taxon>
        <taxon>Ecdysozoa</taxon>
        <taxon>Arthropoda</taxon>
        <taxon>Hexapoda</taxon>
        <taxon>Insecta</taxon>
        <taxon>Pterygota</taxon>
        <taxon>Neoptera</taxon>
        <taxon>Paraneoptera</taxon>
        <taxon>Hemiptera</taxon>
        <taxon>Heteroptera</taxon>
        <taxon>Panheteroptera</taxon>
        <taxon>Cimicomorpha</taxon>
        <taxon>Miridae</taxon>
        <taxon>Mirini</taxon>
        <taxon>Lygus</taxon>
    </lineage>
</organism>
<evidence type="ECO:0000313" key="10">
    <source>
        <dbReference type="EMBL" id="JAG41024.1"/>
    </source>
</evidence>
<dbReference type="InterPro" id="IPR052035">
    <property type="entry name" value="ZnF_BED_domain_contain"/>
</dbReference>
<reference evidence="7" key="1">
    <citation type="journal article" date="2014" name="PLoS ONE">
        <title>Transcriptome-Based Identification of ABC Transporters in the Western Tarnished Plant Bug Lygus hesperus.</title>
        <authorList>
            <person name="Hull J.J."/>
            <person name="Chaney K."/>
            <person name="Geib S.M."/>
            <person name="Fabrick J.A."/>
            <person name="Brent C.S."/>
            <person name="Walsh D."/>
            <person name="Lavine L.C."/>
        </authorList>
    </citation>
    <scope>NUCLEOTIDE SEQUENCE</scope>
</reference>
<keyword evidence="5" id="KW-0539">Nucleus</keyword>
<reference evidence="7" key="2">
    <citation type="submission" date="2014-07" db="EMBL/GenBank/DDBJ databases">
        <authorList>
            <person name="Hull J."/>
        </authorList>
    </citation>
    <scope>NUCLEOTIDE SEQUENCE</scope>
</reference>
<dbReference type="EMBL" id="GBHO01002580">
    <property type="protein sequence ID" value="JAG41024.1"/>
    <property type="molecule type" value="Transcribed_RNA"/>
</dbReference>
<gene>
    <name evidence="7" type="primary">TRA1_1</name>
    <name evidence="8" type="synonym">TRA1_0</name>
    <name evidence="9" type="synonym">TRA1_2</name>
    <name evidence="10" type="synonym">TRA1_3</name>
    <name evidence="7" type="ORF">CM83_52402</name>
    <name evidence="8" type="ORF">CM83_52412</name>
    <name evidence="10" type="ORF">CM83_52417</name>
    <name evidence="9" type="ORF">CM83_52422</name>
</gene>
<dbReference type="GO" id="GO:0008270">
    <property type="term" value="F:zinc ion binding"/>
    <property type="evidence" value="ECO:0007669"/>
    <property type="project" value="UniProtKB-KW"/>
</dbReference>
<evidence type="ECO:0000256" key="1">
    <source>
        <dbReference type="ARBA" id="ARBA00004123"/>
    </source>
</evidence>
<proteinExistence type="predicted"/>
<evidence type="ECO:0000256" key="4">
    <source>
        <dbReference type="ARBA" id="ARBA00022833"/>
    </source>
</evidence>
<protein>
    <submittedName>
        <fullName evidence="7">Putative AC transposase</fullName>
    </submittedName>
</protein>
<comment type="subcellular location">
    <subcellularLocation>
        <location evidence="1">Nucleus</location>
    </subcellularLocation>
</comment>
<dbReference type="SUPFAM" id="SSF53098">
    <property type="entry name" value="Ribonuclease H-like"/>
    <property type="match status" value="1"/>
</dbReference>
<dbReference type="EMBL" id="GBHO01002581">
    <property type="protein sequence ID" value="JAG41023.1"/>
    <property type="molecule type" value="Transcribed_RNA"/>
</dbReference>
<dbReference type="AlphaFoldDB" id="A0A0A9WY46"/>
<accession>A0A0A9WY46</accession>
<dbReference type="PANTHER" id="PTHR46481:SF10">
    <property type="entry name" value="ZINC FINGER BED DOMAIN-CONTAINING PROTEIN 39"/>
    <property type="match status" value="1"/>
</dbReference>
<evidence type="ECO:0000256" key="3">
    <source>
        <dbReference type="ARBA" id="ARBA00022771"/>
    </source>
</evidence>
<evidence type="ECO:0000256" key="2">
    <source>
        <dbReference type="ARBA" id="ARBA00022723"/>
    </source>
</evidence>
<feature type="compositionally biased region" description="Basic and acidic residues" evidence="6">
    <location>
        <begin position="228"/>
        <end position="240"/>
    </location>
</feature>
<dbReference type="InterPro" id="IPR012337">
    <property type="entry name" value="RNaseH-like_sf"/>
</dbReference>
<dbReference type="GO" id="GO:0005634">
    <property type="term" value="C:nucleus"/>
    <property type="evidence" value="ECO:0007669"/>
    <property type="project" value="UniProtKB-SubCell"/>
</dbReference>
<evidence type="ECO:0000313" key="8">
    <source>
        <dbReference type="EMBL" id="JAG09772.1"/>
    </source>
</evidence>
<name>A0A0A9WY46_LYGHE</name>
<evidence type="ECO:0000256" key="6">
    <source>
        <dbReference type="SAM" id="MobiDB-lite"/>
    </source>
</evidence>
<dbReference type="PANTHER" id="PTHR46481">
    <property type="entry name" value="ZINC FINGER BED DOMAIN-CONTAINING PROTEIN 4"/>
    <property type="match status" value="1"/>
</dbReference>
<keyword evidence="3" id="KW-0863">Zinc-finger</keyword>
<feature type="region of interest" description="Disordered" evidence="6">
    <location>
        <begin position="220"/>
        <end position="240"/>
    </location>
</feature>
<dbReference type="EMBL" id="GBHO01033832">
    <property type="protein sequence ID" value="JAG09772.1"/>
    <property type="molecule type" value="Transcribed_RNA"/>
</dbReference>
<keyword evidence="2" id="KW-0479">Metal-binding</keyword>
<dbReference type="EMBL" id="GBHO01033839">
    <property type="protein sequence ID" value="JAG09765.1"/>
    <property type="molecule type" value="Transcribed_RNA"/>
</dbReference>
<evidence type="ECO:0000313" key="9">
    <source>
        <dbReference type="EMBL" id="JAG41023.1"/>
    </source>
</evidence>
<sequence length="267" mass="30246">MKYMGCAAHKLNLIVEKGLDIQEPVIAKIKRNVTHFKSSTKAWNKLIECQSQENISTPKKCINSMPTRWNSVYYMVRRFVELENPIKIAVALIAPHLPVLTPDEWKICKSLCVILEPFEEMTLQLSKQGYPPASSVIVMINGLIELLRGFRKRDDLSSVFPVIDVLLAEIIKEDRFRNIESSGTLSTCTFLDPRYKLDGFNDSRAASNAQATVKNLIMEKISTDQDDNDPKTPTEKMRPVDKISVFDGFVKRKEAKSGLNKSELAPQ</sequence>